<dbReference type="NCBIfam" id="NF006718">
    <property type="entry name" value="PRK09256.1"/>
    <property type="match status" value="1"/>
</dbReference>
<keyword evidence="4" id="KW-1185">Reference proteome</keyword>
<name>A0ABX1GN69_9FLAO</name>
<evidence type="ECO:0000256" key="1">
    <source>
        <dbReference type="SAM" id="MobiDB-lite"/>
    </source>
</evidence>
<dbReference type="RefSeq" id="WP_168551511.1">
    <property type="nucleotide sequence ID" value="NZ_JAAWWL010000001.1"/>
</dbReference>
<keyword evidence="3" id="KW-0378">Hydrolase</keyword>
<evidence type="ECO:0000259" key="2">
    <source>
        <dbReference type="Pfam" id="PF00472"/>
    </source>
</evidence>
<dbReference type="InterPro" id="IPR000352">
    <property type="entry name" value="Pep_chain_release_fac_I"/>
</dbReference>
<dbReference type="Gene3D" id="3.30.160.20">
    <property type="match status" value="1"/>
</dbReference>
<reference evidence="3 4" key="1">
    <citation type="submission" date="2020-04" db="EMBL/GenBank/DDBJ databases">
        <authorList>
            <person name="Yoon J."/>
        </authorList>
    </citation>
    <scope>NUCLEOTIDE SEQUENCE [LARGE SCALE GENOMIC DNA]</scope>
    <source>
        <strain evidence="3 4">DJ-13</strain>
    </source>
</reference>
<dbReference type="SUPFAM" id="SSF110916">
    <property type="entry name" value="Peptidyl-tRNA hydrolase domain-like"/>
    <property type="match status" value="1"/>
</dbReference>
<dbReference type="PANTHER" id="PTHR47814">
    <property type="entry name" value="PEPTIDYL-TRNA HYDROLASE ARFB"/>
    <property type="match status" value="1"/>
</dbReference>
<dbReference type="EC" id="3.1.1.29" evidence="3"/>
<gene>
    <name evidence="3" type="primary">arfB</name>
    <name evidence="3" type="ORF">HCU67_05190</name>
</gene>
<proteinExistence type="predicted"/>
<dbReference type="Proteomes" id="UP000718451">
    <property type="component" value="Unassembled WGS sequence"/>
</dbReference>
<feature type="region of interest" description="Disordered" evidence="1">
    <location>
        <begin position="98"/>
        <end position="134"/>
    </location>
</feature>
<comment type="caution">
    <text evidence="3">The sequence shown here is derived from an EMBL/GenBank/DDBJ whole genome shotgun (WGS) entry which is preliminary data.</text>
</comment>
<accession>A0ABX1GN69</accession>
<dbReference type="Pfam" id="PF00472">
    <property type="entry name" value="RF-1"/>
    <property type="match status" value="1"/>
</dbReference>
<evidence type="ECO:0000313" key="4">
    <source>
        <dbReference type="Proteomes" id="UP000718451"/>
    </source>
</evidence>
<evidence type="ECO:0000313" key="3">
    <source>
        <dbReference type="EMBL" id="NKI31329.1"/>
    </source>
</evidence>
<feature type="domain" description="Prokaryotic-type class I peptide chain release factors" evidence="2">
    <location>
        <begin position="8"/>
        <end position="126"/>
    </location>
</feature>
<dbReference type="GO" id="GO:0004045">
    <property type="term" value="F:peptidyl-tRNA hydrolase activity"/>
    <property type="evidence" value="ECO:0007669"/>
    <property type="project" value="UniProtKB-EC"/>
</dbReference>
<sequence length="134" mass="15383">MDKAKITNELQYRAVRSGGPGGQHANKVSSKVQLSFHPEHSEGLSDFEKNLLVNKLSNHISNEGWLQLSSETSRSQHKNKELVTKRFFKLLEKALQLPKKRKTTKPSKSVIEKRLKSKKMNSEKKSNRKKPLFD</sequence>
<dbReference type="EMBL" id="JAAWWL010000001">
    <property type="protein sequence ID" value="NKI31329.1"/>
    <property type="molecule type" value="Genomic_DNA"/>
</dbReference>
<dbReference type="PANTHER" id="PTHR47814:SF1">
    <property type="entry name" value="PEPTIDYL-TRNA HYDROLASE ARFB"/>
    <property type="match status" value="1"/>
</dbReference>
<feature type="region of interest" description="Disordered" evidence="1">
    <location>
        <begin position="1"/>
        <end position="30"/>
    </location>
</feature>
<organism evidence="3 4">
    <name type="scientific">Croceivirga thetidis</name>
    <dbReference type="NCBI Taxonomy" id="2721623"/>
    <lineage>
        <taxon>Bacteria</taxon>
        <taxon>Pseudomonadati</taxon>
        <taxon>Bacteroidota</taxon>
        <taxon>Flavobacteriia</taxon>
        <taxon>Flavobacteriales</taxon>
        <taxon>Flavobacteriaceae</taxon>
        <taxon>Croceivirga</taxon>
    </lineage>
</organism>
<protein>
    <submittedName>
        <fullName evidence="3">Aminoacyl-tRNA hydrolase</fullName>
        <ecNumber evidence="3">3.1.1.29</ecNumber>
    </submittedName>
</protein>
<feature type="compositionally biased region" description="Basic and acidic residues" evidence="1">
    <location>
        <begin position="110"/>
        <end position="134"/>
    </location>
</feature>